<dbReference type="Proteomes" id="UP000321080">
    <property type="component" value="Unassembled WGS sequence"/>
</dbReference>
<keyword evidence="1" id="KW-0732">Signal</keyword>
<gene>
    <name evidence="2" type="ORF">FUA22_08810</name>
</gene>
<comment type="caution">
    <text evidence="2">The sequence shown here is derived from an EMBL/GenBank/DDBJ whole genome shotgun (WGS) entry which is preliminary data.</text>
</comment>
<dbReference type="OrthoDB" id="1445639at2"/>
<dbReference type="EMBL" id="VRKQ01000010">
    <property type="protein sequence ID" value="TXG36673.1"/>
    <property type="molecule type" value="Genomic_DNA"/>
</dbReference>
<sequence>MKTTNQFFSVLIVMLLLFSTSTILAQEEEQKRPEYVTVTMMYWNKNYDGTPEEWRATEKEYMEKVTSKNEFIVGAGYYTHLFTENSNEVMYVQTYPNWEAIDKAGDRNAELEKEAWPDEEARKAFTKKMNSAYAQFHKDEILATMPGAKPMAGPMEKDMVLYLRINKMAFPEEGTGEEFKTLRKKLRDGVIAKNEYIKAYYPSMHAWGSDRRDFIEGVFLDSMGDLDKMFDKNQELMKEVFSEEEGKAFGKYFKGHGDYLYTAIKL</sequence>
<protein>
    <submittedName>
        <fullName evidence="2">Uncharacterized protein</fullName>
    </submittedName>
</protein>
<name>A0A5C7GGS2_9FLAO</name>
<dbReference type="AlphaFoldDB" id="A0A5C7GGS2"/>
<keyword evidence="3" id="KW-1185">Reference proteome</keyword>
<feature type="chain" id="PRO_5022735113" evidence="1">
    <location>
        <begin position="26"/>
        <end position="266"/>
    </location>
</feature>
<evidence type="ECO:0000313" key="3">
    <source>
        <dbReference type="Proteomes" id="UP000321080"/>
    </source>
</evidence>
<organism evidence="2 3">
    <name type="scientific">Seonamhaeicola maritimus</name>
    <dbReference type="NCBI Taxonomy" id="2591822"/>
    <lineage>
        <taxon>Bacteria</taxon>
        <taxon>Pseudomonadati</taxon>
        <taxon>Bacteroidota</taxon>
        <taxon>Flavobacteriia</taxon>
        <taxon>Flavobacteriales</taxon>
        <taxon>Flavobacteriaceae</taxon>
    </lineage>
</organism>
<evidence type="ECO:0000313" key="2">
    <source>
        <dbReference type="EMBL" id="TXG36673.1"/>
    </source>
</evidence>
<evidence type="ECO:0000256" key="1">
    <source>
        <dbReference type="SAM" id="SignalP"/>
    </source>
</evidence>
<feature type="signal peptide" evidence="1">
    <location>
        <begin position="1"/>
        <end position="25"/>
    </location>
</feature>
<dbReference type="RefSeq" id="WP_147767598.1">
    <property type="nucleotide sequence ID" value="NZ_VRKQ01000010.1"/>
</dbReference>
<accession>A0A5C7GGS2</accession>
<reference evidence="2 3" key="1">
    <citation type="submission" date="2019-08" db="EMBL/GenBank/DDBJ databases">
        <title>Seonamhaeicola sediminis sp. nov., isolated from marine sediment.</title>
        <authorList>
            <person name="Cao W.R."/>
        </authorList>
    </citation>
    <scope>NUCLEOTIDE SEQUENCE [LARGE SCALE GENOMIC DNA]</scope>
    <source>
        <strain evidence="2 3">1505</strain>
    </source>
</reference>
<proteinExistence type="predicted"/>